<dbReference type="AlphaFoldDB" id="A0A4X2K541"/>
<keyword evidence="2" id="KW-0443">Lipid metabolism</keyword>
<reference evidence="5" key="1">
    <citation type="submission" date="2018-12" db="EMBL/GenBank/DDBJ databases">
        <authorList>
            <person name="Yazar S."/>
        </authorList>
    </citation>
    <scope>NUCLEOTIDE SEQUENCE [LARGE SCALE GENOMIC DNA]</scope>
</reference>
<dbReference type="Proteomes" id="UP000314987">
    <property type="component" value="Unassembled WGS sequence"/>
</dbReference>
<dbReference type="InterPro" id="IPR006693">
    <property type="entry name" value="AB_hydrolase_lipase"/>
</dbReference>
<evidence type="ECO:0000256" key="2">
    <source>
        <dbReference type="PIRNR" id="PIRNR000862"/>
    </source>
</evidence>
<dbReference type="STRING" id="29139.ENSVURP00010005181"/>
<evidence type="ECO:0000256" key="1">
    <source>
        <dbReference type="ARBA" id="ARBA00010701"/>
    </source>
</evidence>
<sequence length="379" mass="43525">MAKQIMVCECNGMKKCLKSLKKILFSLQSEMVTYWGYPSEDYEVMTEDGYILGVYRTPYGKNHTNNSAQRPVVFLQHGLLTSASSWISNLPSNSLAFTGCDVWLGNSRGNAWSSRHSFLSVNSDQFWAFSFDEMATYDLPATIDFIGRKTGQKEMYYIGHSQGTTVGVISTLPRLAQRIKIFFALAPVITIQHTKKFIHNTLFNRFIGTKLCSIQHLDSICRSFLFMLCGFDFINLNMVSRMIWMRRSHYIFFMDFLLKTAFCFNSANQLSNKPLSILPFLGEKKQKTKLKPNHIIQRLQPFPTSNWVFSIDKHVPTAAWNGGQDLVADPEDAKSSLPQILPLIYHKMILCYSRLDFIWGIDAPWAIYYEIINMIKKAL</sequence>
<dbReference type="InterPro" id="IPR025483">
    <property type="entry name" value="Lipase_euk"/>
</dbReference>
<feature type="domain" description="Partial AB-hydrolase lipase" evidence="3">
    <location>
        <begin position="29"/>
        <end position="90"/>
    </location>
</feature>
<dbReference type="OMA" id="WGYPSED"/>
<keyword evidence="2" id="KW-0442">Lipid degradation</keyword>
<protein>
    <recommendedName>
        <fullName evidence="2">Lipase</fullName>
    </recommendedName>
</protein>
<reference evidence="4" key="3">
    <citation type="submission" date="2025-09" db="UniProtKB">
        <authorList>
            <consortium name="Ensembl"/>
        </authorList>
    </citation>
    <scope>IDENTIFICATION</scope>
</reference>
<dbReference type="GO" id="GO:0016788">
    <property type="term" value="F:hydrolase activity, acting on ester bonds"/>
    <property type="evidence" value="ECO:0007669"/>
    <property type="project" value="InterPro"/>
</dbReference>
<dbReference type="GO" id="GO:0016042">
    <property type="term" value="P:lipid catabolic process"/>
    <property type="evidence" value="ECO:0007669"/>
    <property type="project" value="UniProtKB-KW"/>
</dbReference>
<keyword evidence="2" id="KW-0378">Hydrolase</keyword>
<proteinExistence type="inferred from homology"/>
<dbReference type="GeneTree" id="ENSGT00940000160031"/>
<reference evidence="4" key="2">
    <citation type="submission" date="2025-08" db="UniProtKB">
        <authorList>
            <consortium name="Ensembl"/>
        </authorList>
    </citation>
    <scope>IDENTIFICATION</scope>
</reference>
<dbReference type="Gene3D" id="3.40.50.1820">
    <property type="entry name" value="alpha/beta hydrolase"/>
    <property type="match status" value="1"/>
</dbReference>
<name>A0A4X2K541_VOMUR</name>
<dbReference type="Pfam" id="PF04083">
    <property type="entry name" value="Abhydro_lipase"/>
    <property type="match status" value="1"/>
</dbReference>
<evidence type="ECO:0000313" key="5">
    <source>
        <dbReference type="Proteomes" id="UP000314987"/>
    </source>
</evidence>
<dbReference type="SUPFAM" id="SSF53474">
    <property type="entry name" value="alpha/beta-Hydrolases"/>
    <property type="match status" value="1"/>
</dbReference>
<dbReference type="PANTHER" id="PTHR11005">
    <property type="entry name" value="LYSOSOMAL ACID LIPASE-RELATED"/>
    <property type="match status" value="1"/>
</dbReference>
<dbReference type="InterPro" id="IPR029058">
    <property type="entry name" value="AB_hydrolase_fold"/>
</dbReference>
<evidence type="ECO:0000259" key="3">
    <source>
        <dbReference type="Pfam" id="PF04083"/>
    </source>
</evidence>
<dbReference type="Ensembl" id="ENSVURT00010005865.1">
    <property type="protein sequence ID" value="ENSVURP00010005181.1"/>
    <property type="gene ID" value="ENSVURG00010004069.1"/>
</dbReference>
<keyword evidence="5" id="KW-1185">Reference proteome</keyword>
<dbReference type="PIRSF" id="PIRSF000862">
    <property type="entry name" value="Steryl_ester_lip"/>
    <property type="match status" value="1"/>
</dbReference>
<accession>A0A4X2K541</accession>
<organism evidence="4 5">
    <name type="scientific">Vombatus ursinus</name>
    <name type="common">Common wombat</name>
    <dbReference type="NCBI Taxonomy" id="29139"/>
    <lineage>
        <taxon>Eukaryota</taxon>
        <taxon>Metazoa</taxon>
        <taxon>Chordata</taxon>
        <taxon>Craniata</taxon>
        <taxon>Vertebrata</taxon>
        <taxon>Euteleostomi</taxon>
        <taxon>Mammalia</taxon>
        <taxon>Metatheria</taxon>
        <taxon>Diprotodontia</taxon>
        <taxon>Vombatidae</taxon>
        <taxon>Vombatus</taxon>
    </lineage>
</organism>
<evidence type="ECO:0000313" key="4">
    <source>
        <dbReference type="Ensembl" id="ENSVURP00010005181.1"/>
    </source>
</evidence>
<comment type="similarity">
    <text evidence="1 2">Belongs to the AB hydrolase superfamily. Lipase family.</text>
</comment>